<dbReference type="OrthoDB" id="5983600at2759"/>
<evidence type="ECO:0000256" key="1">
    <source>
        <dbReference type="SAM" id="Coils"/>
    </source>
</evidence>
<dbReference type="PANTHER" id="PTHR21845:SF2">
    <property type="entry name" value="MATRIX-REMODELING-ASSOCIATED PROTEIN 7"/>
    <property type="match status" value="1"/>
</dbReference>
<accession>A0A5N5SSM3</accession>
<dbReference type="InterPro" id="IPR026622">
    <property type="entry name" value="Mxra7"/>
</dbReference>
<evidence type="ECO:0000256" key="2">
    <source>
        <dbReference type="SAM" id="MobiDB-lite"/>
    </source>
</evidence>
<feature type="transmembrane region" description="Helical" evidence="3">
    <location>
        <begin position="28"/>
        <end position="48"/>
    </location>
</feature>
<feature type="domain" description="Matrix-remodeling-associated protein 7 helical" evidence="4">
    <location>
        <begin position="89"/>
        <end position="146"/>
    </location>
</feature>
<keyword evidence="6" id="KW-1185">Reference proteome</keyword>
<keyword evidence="3" id="KW-0472">Membrane</keyword>
<name>A0A5N5SSM3_9CRUS</name>
<feature type="region of interest" description="Disordered" evidence="2">
    <location>
        <begin position="52"/>
        <end position="88"/>
    </location>
</feature>
<dbReference type="PANTHER" id="PTHR21845">
    <property type="entry name" value="TRANSMEMBRANE ANCHOR PROTEIN 1"/>
    <property type="match status" value="1"/>
</dbReference>
<keyword evidence="3" id="KW-0812">Transmembrane</keyword>
<dbReference type="Proteomes" id="UP000326759">
    <property type="component" value="Unassembled WGS sequence"/>
</dbReference>
<comment type="caution">
    <text evidence="5">The sequence shown here is derived from an EMBL/GenBank/DDBJ whole genome shotgun (WGS) entry which is preliminary data.</text>
</comment>
<reference evidence="5 6" key="1">
    <citation type="journal article" date="2019" name="PLoS Biol.">
        <title>Sex chromosomes control vertical transmission of feminizing Wolbachia symbionts in an isopod.</title>
        <authorList>
            <person name="Becking T."/>
            <person name="Chebbi M.A."/>
            <person name="Giraud I."/>
            <person name="Moumen B."/>
            <person name="Laverre T."/>
            <person name="Caubet Y."/>
            <person name="Peccoud J."/>
            <person name="Gilbert C."/>
            <person name="Cordaux R."/>
        </authorList>
    </citation>
    <scope>NUCLEOTIDE SEQUENCE [LARGE SCALE GENOMIC DNA]</scope>
    <source>
        <strain evidence="5">ANa2</strain>
        <tissue evidence="5">Whole body excluding digestive tract and cuticle</tissue>
    </source>
</reference>
<evidence type="ECO:0000313" key="5">
    <source>
        <dbReference type="EMBL" id="KAB7497206.1"/>
    </source>
</evidence>
<gene>
    <name evidence="5" type="ORF">Anas_06711</name>
</gene>
<evidence type="ECO:0000256" key="3">
    <source>
        <dbReference type="SAM" id="Phobius"/>
    </source>
</evidence>
<keyword evidence="3" id="KW-1133">Transmembrane helix</keyword>
<evidence type="ECO:0000313" key="6">
    <source>
        <dbReference type="Proteomes" id="UP000326759"/>
    </source>
</evidence>
<dbReference type="AlphaFoldDB" id="A0A5N5SSM3"/>
<dbReference type="EMBL" id="SEYY01020567">
    <property type="protein sequence ID" value="KAB7497206.1"/>
    <property type="molecule type" value="Genomic_DNA"/>
</dbReference>
<dbReference type="Pfam" id="PF25473">
    <property type="entry name" value="MXRA7_helical"/>
    <property type="match status" value="1"/>
</dbReference>
<feature type="coiled-coil region" evidence="1">
    <location>
        <begin position="106"/>
        <end position="133"/>
    </location>
</feature>
<organism evidence="5 6">
    <name type="scientific">Armadillidium nasatum</name>
    <dbReference type="NCBI Taxonomy" id="96803"/>
    <lineage>
        <taxon>Eukaryota</taxon>
        <taxon>Metazoa</taxon>
        <taxon>Ecdysozoa</taxon>
        <taxon>Arthropoda</taxon>
        <taxon>Crustacea</taxon>
        <taxon>Multicrustacea</taxon>
        <taxon>Malacostraca</taxon>
        <taxon>Eumalacostraca</taxon>
        <taxon>Peracarida</taxon>
        <taxon>Isopoda</taxon>
        <taxon>Oniscidea</taxon>
        <taxon>Crinocheta</taxon>
        <taxon>Armadillidiidae</taxon>
        <taxon>Armadillidium</taxon>
    </lineage>
</organism>
<proteinExistence type="predicted"/>
<evidence type="ECO:0000259" key="4">
    <source>
        <dbReference type="Pfam" id="PF25473"/>
    </source>
</evidence>
<protein>
    <recommendedName>
        <fullName evidence="4">Matrix-remodeling-associated protein 7 helical domain-containing protein</fullName>
    </recommendedName>
</protein>
<sequence length="147" mass="17067">MIQTGYTNSQTWEAWRDSFNVLWDNTEIVFLISVTVSLGAVIYTWMYYPKSENNAKDEDSSNTVSTLVDGDVFQETGHDEDDSSDLTQKELLKNQLADSLTPEDKMKEREVQNEQLEAILQLMQNQKEKFGDTSIDEIKDQMKFYCR</sequence>
<keyword evidence="1" id="KW-0175">Coiled coil</keyword>
<dbReference type="InterPro" id="IPR057534">
    <property type="entry name" value="MXRA7_helical"/>
</dbReference>